<evidence type="ECO:0000313" key="1">
    <source>
        <dbReference type="EMBL" id="KAF9676358.1"/>
    </source>
</evidence>
<reference evidence="1 2" key="1">
    <citation type="submission" date="2020-10" db="EMBL/GenBank/DDBJ databases">
        <title>Plant Genome Project.</title>
        <authorList>
            <person name="Zhang R.-G."/>
        </authorList>
    </citation>
    <scope>NUCLEOTIDE SEQUENCE [LARGE SCALE GENOMIC DNA]</scope>
    <source>
        <strain evidence="1">FAFU-HL-1</strain>
        <tissue evidence="1">Leaf</tissue>
    </source>
</reference>
<comment type="caution">
    <text evidence="1">The sequence shown here is derived from an EMBL/GenBank/DDBJ whole genome shotgun (WGS) entry which is preliminary data.</text>
</comment>
<keyword evidence="2" id="KW-1185">Reference proteome</keyword>
<protein>
    <submittedName>
        <fullName evidence="1">Uncharacterized protein</fullName>
    </submittedName>
</protein>
<dbReference type="AlphaFoldDB" id="A0A835N0I1"/>
<dbReference type="EMBL" id="JADGMS010000009">
    <property type="protein sequence ID" value="KAF9676358.1"/>
    <property type="molecule type" value="Genomic_DNA"/>
</dbReference>
<name>A0A835N0I1_9ROSI</name>
<dbReference type="Proteomes" id="UP000657918">
    <property type="component" value="Unassembled WGS sequence"/>
</dbReference>
<gene>
    <name evidence="1" type="ORF">SADUNF_Sadunf09G0130300</name>
</gene>
<accession>A0A835N0I1</accession>
<organism evidence="1 2">
    <name type="scientific">Salix dunnii</name>
    <dbReference type="NCBI Taxonomy" id="1413687"/>
    <lineage>
        <taxon>Eukaryota</taxon>
        <taxon>Viridiplantae</taxon>
        <taxon>Streptophyta</taxon>
        <taxon>Embryophyta</taxon>
        <taxon>Tracheophyta</taxon>
        <taxon>Spermatophyta</taxon>
        <taxon>Magnoliopsida</taxon>
        <taxon>eudicotyledons</taxon>
        <taxon>Gunneridae</taxon>
        <taxon>Pentapetalae</taxon>
        <taxon>rosids</taxon>
        <taxon>fabids</taxon>
        <taxon>Malpighiales</taxon>
        <taxon>Salicaceae</taxon>
        <taxon>Saliceae</taxon>
        <taxon>Salix</taxon>
    </lineage>
</organism>
<evidence type="ECO:0000313" key="2">
    <source>
        <dbReference type="Proteomes" id="UP000657918"/>
    </source>
</evidence>
<proteinExistence type="predicted"/>
<sequence length="137" mass="15298">MTDQIEPTLSELPSSLPLRQAHCMSITFLPKLHHNGLAIRQPSRNFIGIKRSSIRGIYWEGKLSKLGGKNINPSCCDWSHFYQTSLVGGKCSLFIEAKYSSLFAVDDRGSITQLAREQGLLATGKPKIDTDRISYQN</sequence>